<proteinExistence type="predicted"/>
<keyword evidence="1" id="KW-0732">Signal</keyword>
<accession>A0A8S9ZFF1</accession>
<reference evidence="2" key="1">
    <citation type="journal article" date="2020" name="Ecol. Evol.">
        <title>Genome structure and content of the rice root-knot nematode (Meloidogyne graminicola).</title>
        <authorList>
            <person name="Phan N.T."/>
            <person name="Danchin E.G.J."/>
            <person name="Klopp C."/>
            <person name="Perfus-Barbeoch L."/>
            <person name="Kozlowski D.K."/>
            <person name="Koutsovoulos G.D."/>
            <person name="Lopez-Roques C."/>
            <person name="Bouchez O."/>
            <person name="Zahm M."/>
            <person name="Besnard G."/>
            <person name="Bellafiore S."/>
        </authorList>
    </citation>
    <scope>NUCLEOTIDE SEQUENCE</scope>
    <source>
        <strain evidence="2">VN-18</strain>
    </source>
</reference>
<dbReference type="EMBL" id="JABEBT010000115">
    <property type="protein sequence ID" value="KAF7631184.1"/>
    <property type="molecule type" value="Genomic_DNA"/>
</dbReference>
<evidence type="ECO:0000256" key="1">
    <source>
        <dbReference type="SAM" id="SignalP"/>
    </source>
</evidence>
<name>A0A8S9ZFF1_9BILA</name>
<dbReference type="OrthoDB" id="10647835at2759"/>
<sequence>MLRKQKFTFVFLIYVFQVYYSNAIKRNVEEENKLFIDKVLSLKPLVEEQVEKSRDIIWNSFSQDVCQQLFIVKESKKSIIIEDLSENKLKRKSADIGAIKYFVEVRKLNRNLEGKMLKEINSMPEAFGELDNLIFTKEIFLTGLNSEDYKKLEKELEDGKKSVIRFIKVIKYQLNSVTEKTENMDKHVKNFIKKFNFCHKFFEILEQMKNLLKTISVIEYNVLYKLNKTQIENFVELYILRTEIIPDYFKKFKFENREFKKQEEILIEDARRFRETWNKLMNKENHTPGQTGYAGTLKYSEEIIRKSIQEMYAILKLSCICVCILKLYNAKILAIINDILQAYEILNIHYNFSPYFTNHLQNDNFKILDEVREKSNKFKMNDLQHISQNDGTI</sequence>
<protein>
    <submittedName>
        <fullName evidence="2">Uncharacterized protein</fullName>
    </submittedName>
</protein>
<evidence type="ECO:0000313" key="3">
    <source>
        <dbReference type="Proteomes" id="UP000605970"/>
    </source>
</evidence>
<evidence type="ECO:0000313" key="2">
    <source>
        <dbReference type="EMBL" id="KAF7631184.1"/>
    </source>
</evidence>
<comment type="caution">
    <text evidence="2">The sequence shown here is derived from an EMBL/GenBank/DDBJ whole genome shotgun (WGS) entry which is preliminary data.</text>
</comment>
<gene>
    <name evidence="2" type="ORF">Mgra_00008558</name>
</gene>
<dbReference type="Proteomes" id="UP000605970">
    <property type="component" value="Unassembled WGS sequence"/>
</dbReference>
<keyword evidence="3" id="KW-1185">Reference proteome</keyword>
<dbReference type="AlphaFoldDB" id="A0A8S9ZFF1"/>
<feature type="chain" id="PRO_5035908854" evidence="1">
    <location>
        <begin position="24"/>
        <end position="393"/>
    </location>
</feature>
<feature type="signal peptide" evidence="1">
    <location>
        <begin position="1"/>
        <end position="23"/>
    </location>
</feature>
<organism evidence="2 3">
    <name type="scientific">Meloidogyne graminicola</name>
    <dbReference type="NCBI Taxonomy" id="189291"/>
    <lineage>
        <taxon>Eukaryota</taxon>
        <taxon>Metazoa</taxon>
        <taxon>Ecdysozoa</taxon>
        <taxon>Nematoda</taxon>
        <taxon>Chromadorea</taxon>
        <taxon>Rhabditida</taxon>
        <taxon>Tylenchina</taxon>
        <taxon>Tylenchomorpha</taxon>
        <taxon>Tylenchoidea</taxon>
        <taxon>Meloidogynidae</taxon>
        <taxon>Meloidogyninae</taxon>
        <taxon>Meloidogyne</taxon>
    </lineage>
</organism>